<proteinExistence type="inferred from homology"/>
<comment type="similarity">
    <text evidence="1">Belongs to the peptidase C1 family.</text>
</comment>
<dbReference type="EMBL" id="HBEV01000814">
    <property type="protein sequence ID" value="CAD8576340.1"/>
    <property type="molecule type" value="Transcribed_RNA"/>
</dbReference>
<dbReference type="GO" id="GO:0008234">
    <property type="term" value="F:cysteine-type peptidase activity"/>
    <property type="evidence" value="ECO:0007669"/>
    <property type="project" value="InterPro"/>
</dbReference>
<evidence type="ECO:0000259" key="7">
    <source>
        <dbReference type="SMART" id="SM00645"/>
    </source>
</evidence>
<keyword evidence="4" id="KW-0378">Hydrolase</keyword>
<dbReference type="InterPro" id="IPR013201">
    <property type="entry name" value="Prot_inhib_I29"/>
</dbReference>
<reference evidence="10" key="1">
    <citation type="submission" date="2021-01" db="EMBL/GenBank/DDBJ databases">
        <authorList>
            <person name="Corre E."/>
            <person name="Pelletier E."/>
            <person name="Niang G."/>
            <person name="Scheremetjew M."/>
            <person name="Finn R."/>
            <person name="Kale V."/>
            <person name="Holt S."/>
            <person name="Cochrane G."/>
            <person name="Meng A."/>
            <person name="Brown T."/>
            <person name="Cohen L."/>
        </authorList>
    </citation>
    <scope>NUCLEOTIDE SEQUENCE</scope>
    <source>
        <strain evidence="10">CCMP494</strain>
    </source>
</reference>
<dbReference type="PROSITE" id="PS00139">
    <property type="entry name" value="THIOL_PROTEASE_CYS"/>
    <property type="match status" value="1"/>
</dbReference>
<organism evidence="10">
    <name type="scientific">Micromonas pusilla</name>
    <name type="common">Picoplanktonic green alga</name>
    <name type="synonym">Chromulina pusilla</name>
    <dbReference type="NCBI Taxonomy" id="38833"/>
    <lineage>
        <taxon>Eukaryota</taxon>
        <taxon>Viridiplantae</taxon>
        <taxon>Chlorophyta</taxon>
        <taxon>Mamiellophyceae</taxon>
        <taxon>Mamiellales</taxon>
        <taxon>Mamiellaceae</taxon>
        <taxon>Micromonas</taxon>
    </lineage>
</organism>
<sequence>MTRRVILFLAALMLLLVALPGATAARIVPSETLQLKQLRHAAAAKINQLKAALGEKATKEVGSLSNLFHEWTQKHGKTYDSEEEKELRLKIFADNHEFVQKHNAEYENGEHTHFVGLNHLADLTKDEFKKMLGYNAALRAPRAPVDASTWEYADVTPPEEIDWVASGAVTPVKNQKQCGSCWAFSTTGAVEGVNAIKTGKLISLSEEELISCSTNGNMGCNGGLMDNGFEWIVNNRGIDTEDGWEYVAKEQKCGFFRRHHRAVAIDGFKDVPSNDEDSLMKAVSQQPVSVAIEADHQSFQLYAGGVYSAKDCGTELDHGVLLVGYGVDPKSTKHKHFWKIKNSWGPAWGEDGYIRIAKGGSGVEGQCGVAMQPSYPTKLGTTPLGEPTLFEKGEELLDKGMDFLHKLAESNGGD</sequence>
<evidence type="ECO:0000259" key="8">
    <source>
        <dbReference type="SMART" id="SM00848"/>
    </source>
</evidence>
<dbReference type="Gene3D" id="3.90.70.10">
    <property type="entry name" value="Cysteine proteinases"/>
    <property type="match status" value="1"/>
</dbReference>
<evidence type="ECO:0000313" key="10">
    <source>
        <dbReference type="EMBL" id="CAD8576340.1"/>
    </source>
</evidence>
<dbReference type="InterPro" id="IPR000169">
    <property type="entry name" value="Pept_cys_AS"/>
</dbReference>
<evidence type="ECO:0000256" key="5">
    <source>
        <dbReference type="ARBA" id="ARBA00023157"/>
    </source>
</evidence>
<dbReference type="GO" id="GO:0006508">
    <property type="term" value="P:proteolysis"/>
    <property type="evidence" value="ECO:0007669"/>
    <property type="project" value="UniProtKB-KW"/>
</dbReference>
<dbReference type="InterPro" id="IPR039417">
    <property type="entry name" value="Peptidase_C1A_papain-like"/>
</dbReference>
<dbReference type="PRINTS" id="PR00705">
    <property type="entry name" value="PAPAIN"/>
</dbReference>
<feature type="domain" description="Cathepsin propeptide inhibitor" evidence="8">
    <location>
        <begin position="68"/>
        <end position="128"/>
    </location>
</feature>
<dbReference type="Pfam" id="PF00112">
    <property type="entry name" value="Peptidase_C1"/>
    <property type="match status" value="1"/>
</dbReference>
<dbReference type="SUPFAM" id="SSF54001">
    <property type="entry name" value="Cysteine proteinases"/>
    <property type="match status" value="1"/>
</dbReference>
<dbReference type="SMART" id="SM00848">
    <property type="entry name" value="Inhibitor_I29"/>
    <property type="match status" value="1"/>
</dbReference>
<evidence type="ECO:0000256" key="6">
    <source>
        <dbReference type="SAM" id="SignalP"/>
    </source>
</evidence>
<evidence type="ECO:0008006" key="11">
    <source>
        <dbReference type="Google" id="ProtNLM"/>
    </source>
</evidence>
<dbReference type="AlphaFoldDB" id="A0A6U2AZI4"/>
<protein>
    <recommendedName>
        <fullName evidence="11">Cysteine protease</fullName>
    </recommendedName>
</protein>
<evidence type="ECO:0000256" key="1">
    <source>
        <dbReference type="ARBA" id="ARBA00008455"/>
    </source>
</evidence>
<dbReference type="PROSITE" id="PS00639">
    <property type="entry name" value="THIOL_PROTEASE_HIS"/>
    <property type="match status" value="1"/>
</dbReference>
<dbReference type="CDD" id="cd02248">
    <property type="entry name" value="Peptidase_C1A"/>
    <property type="match status" value="1"/>
</dbReference>
<dbReference type="InterPro" id="IPR013128">
    <property type="entry name" value="Peptidase_C1A"/>
</dbReference>
<keyword evidence="5" id="KW-1015">Disulfide bond</keyword>
<name>A0A6U2AZI4_MICPS</name>
<dbReference type="SMART" id="SM00645">
    <property type="entry name" value="Pept_C1"/>
    <property type="match status" value="1"/>
</dbReference>
<dbReference type="InterPro" id="IPR038765">
    <property type="entry name" value="Papain-like_cys_pep_sf"/>
</dbReference>
<keyword evidence="2" id="KW-0645">Protease</keyword>
<dbReference type="InterPro" id="IPR025660">
    <property type="entry name" value="Pept_his_AS"/>
</dbReference>
<evidence type="ECO:0000313" key="9">
    <source>
        <dbReference type="EMBL" id="CAD8576338.1"/>
    </source>
</evidence>
<evidence type="ECO:0000256" key="2">
    <source>
        <dbReference type="ARBA" id="ARBA00022670"/>
    </source>
</evidence>
<dbReference type="InterPro" id="IPR000668">
    <property type="entry name" value="Peptidase_C1A_C"/>
</dbReference>
<evidence type="ECO:0000256" key="4">
    <source>
        <dbReference type="ARBA" id="ARBA00022801"/>
    </source>
</evidence>
<dbReference type="FunFam" id="3.90.70.10:FF:000067">
    <property type="entry name" value="Senescence-specific cysteine protease"/>
    <property type="match status" value="1"/>
</dbReference>
<gene>
    <name evidence="9" type="ORF">MSP1404_LOCUS678</name>
    <name evidence="10" type="ORF">MSP1404_LOCUS679</name>
</gene>
<feature type="signal peptide" evidence="6">
    <location>
        <begin position="1"/>
        <end position="24"/>
    </location>
</feature>
<feature type="domain" description="Peptidase C1A papain C-terminal" evidence="7">
    <location>
        <begin position="157"/>
        <end position="377"/>
    </location>
</feature>
<accession>A0A6U2AZI4</accession>
<dbReference type="EMBL" id="HBEV01000813">
    <property type="protein sequence ID" value="CAD8576338.1"/>
    <property type="molecule type" value="Transcribed_RNA"/>
</dbReference>
<evidence type="ECO:0000256" key="3">
    <source>
        <dbReference type="ARBA" id="ARBA00022729"/>
    </source>
</evidence>
<feature type="chain" id="PRO_5036393823" description="Cysteine protease" evidence="6">
    <location>
        <begin position="25"/>
        <end position="414"/>
    </location>
</feature>
<dbReference type="Pfam" id="PF08246">
    <property type="entry name" value="Inhibitor_I29"/>
    <property type="match status" value="1"/>
</dbReference>
<dbReference type="PANTHER" id="PTHR12411">
    <property type="entry name" value="CYSTEINE PROTEASE FAMILY C1-RELATED"/>
    <property type="match status" value="1"/>
</dbReference>
<keyword evidence="3 6" id="KW-0732">Signal</keyword>